<keyword evidence="1" id="KW-1133">Transmembrane helix</keyword>
<reference evidence="2" key="1">
    <citation type="submission" date="2023-06" db="EMBL/GenBank/DDBJ databases">
        <title>Conoideocrella luteorostrata (Hypocreales: Clavicipitaceae), a potential biocontrol fungus for elongate hemlock scale in United States Christmas tree production areas.</title>
        <authorList>
            <person name="Barrett H."/>
            <person name="Lovett B."/>
            <person name="Macias A.M."/>
            <person name="Stajich J.E."/>
            <person name="Kasson M.T."/>
        </authorList>
    </citation>
    <scope>NUCLEOTIDE SEQUENCE</scope>
    <source>
        <strain evidence="2">ARSEF 14590</strain>
    </source>
</reference>
<evidence type="ECO:0000313" key="2">
    <source>
        <dbReference type="EMBL" id="KAK2608998.1"/>
    </source>
</evidence>
<name>A0AAJ0CY69_9HYPO</name>
<keyword evidence="1" id="KW-0812">Transmembrane</keyword>
<gene>
    <name evidence="2" type="ORF">QQS21_002478</name>
</gene>
<keyword evidence="1" id="KW-0472">Membrane</keyword>
<keyword evidence="3" id="KW-1185">Reference proteome</keyword>
<accession>A0AAJ0CY69</accession>
<organism evidence="2 3">
    <name type="scientific">Conoideocrella luteorostrata</name>
    <dbReference type="NCBI Taxonomy" id="1105319"/>
    <lineage>
        <taxon>Eukaryota</taxon>
        <taxon>Fungi</taxon>
        <taxon>Dikarya</taxon>
        <taxon>Ascomycota</taxon>
        <taxon>Pezizomycotina</taxon>
        <taxon>Sordariomycetes</taxon>
        <taxon>Hypocreomycetidae</taxon>
        <taxon>Hypocreales</taxon>
        <taxon>Clavicipitaceae</taxon>
        <taxon>Conoideocrella</taxon>
    </lineage>
</organism>
<protein>
    <submittedName>
        <fullName evidence="2">Uncharacterized protein</fullName>
    </submittedName>
</protein>
<dbReference type="Proteomes" id="UP001251528">
    <property type="component" value="Unassembled WGS sequence"/>
</dbReference>
<evidence type="ECO:0000313" key="3">
    <source>
        <dbReference type="Proteomes" id="UP001251528"/>
    </source>
</evidence>
<evidence type="ECO:0000256" key="1">
    <source>
        <dbReference type="SAM" id="Phobius"/>
    </source>
</evidence>
<dbReference type="EMBL" id="JASWJB010000029">
    <property type="protein sequence ID" value="KAK2608998.1"/>
    <property type="molecule type" value="Genomic_DNA"/>
</dbReference>
<dbReference type="AlphaFoldDB" id="A0AAJ0CY69"/>
<sequence length="151" mass="16444">MSAVLDVVHIVVTAFAVIITFVATRHWLTKKNKLLEAKVRAGLGGGRLSRSDQPAGLESSAKVAKDYLTCRIRGVPLDWNEDDLENCIGTTAHVKSLATEIDGRSRTGTATFPRDYPTRIPINGSLGKYLTVDQDFLGITTLNAPDHPKVE</sequence>
<feature type="transmembrane region" description="Helical" evidence="1">
    <location>
        <begin position="6"/>
        <end position="28"/>
    </location>
</feature>
<proteinExistence type="predicted"/>
<comment type="caution">
    <text evidence="2">The sequence shown here is derived from an EMBL/GenBank/DDBJ whole genome shotgun (WGS) entry which is preliminary data.</text>
</comment>